<feature type="transmembrane region" description="Helical" evidence="1">
    <location>
        <begin position="65"/>
        <end position="82"/>
    </location>
</feature>
<feature type="transmembrane region" description="Helical" evidence="1">
    <location>
        <begin position="41"/>
        <end position="59"/>
    </location>
</feature>
<feature type="transmembrane region" description="Helical" evidence="1">
    <location>
        <begin position="12"/>
        <end position="29"/>
    </location>
</feature>
<gene>
    <name evidence="2" type="ORF">FC34_GL001341</name>
</gene>
<accession>A0A0R2B135</accession>
<feature type="transmembrane region" description="Helical" evidence="1">
    <location>
        <begin position="170"/>
        <end position="188"/>
    </location>
</feature>
<evidence type="ECO:0008006" key="4">
    <source>
        <dbReference type="Google" id="ProtNLM"/>
    </source>
</evidence>
<name>A0A0R2B135_9LACO</name>
<dbReference type="AlphaFoldDB" id="A0A0R2B135"/>
<feature type="transmembrane region" description="Helical" evidence="1">
    <location>
        <begin position="122"/>
        <end position="139"/>
    </location>
</feature>
<comment type="caution">
    <text evidence="2">The sequence shown here is derived from an EMBL/GenBank/DDBJ whole genome shotgun (WGS) entry which is preliminary data.</text>
</comment>
<feature type="transmembrane region" description="Helical" evidence="1">
    <location>
        <begin position="94"/>
        <end position="116"/>
    </location>
</feature>
<dbReference type="EMBL" id="AYZQ01000003">
    <property type="protein sequence ID" value="KRM71684.1"/>
    <property type="molecule type" value="Genomic_DNA"/>
</dbReference>
<keyword evidence="3" id="KW-1185">Reference proteome</keyword>
<dbReference type="PATRIC" id="fig|1423727.3.peg.1361"/>
<sequence length="191" mass="21004">MAKEEISMAKYLMFGIIALVFIGICLLNWKGYPFDTHKEYVSLKVLGVIPAIMFIFILLDSGTKFSGALGVAYHLIIFFIIPRLKAPTWAKAAGYGWITLDVACGIMTLANVAASIAMPIRLGGHVLCAIWIITVCLFTKNKALKYMGFFIGAWLGTYSFFGGVLPMTYLLVPGALVVVWLALLGFLYQES</sequence>
<proteinExistence type="predicted"/>
<reference evidence="2 3" key="1">
    <citation type="journal article" date="2015" name="Genome Announc.">
        <title>Expanding the biotechnology potential of lactobacilli through comparative genomics of 213 strains and associated genera.</title>
        <authorList>
            <person name="Sun Z."/>
            <person name="Harris H.M."/>
            <person name="McCann A."/>
            <person name="Guo C."/>
            <person name="Argimon S."/>
            <person name="Zhang W."/>
            <person name="Yang X."/>
            <person name="Jeffery I.B."/>
            <person name="Cooney J.C."/>
            <person name="Kagawa T.F."/>
            <person name="Liu W."/>
            <person name="Song Y."/>
            <person name="Salvetti E."/>
            <person name="Wrobel A."/>
            <person name="Rasinkangas P."/>
            <person name="Parkhill J."/>
            <person name="Rea M.C."/>
            <person name="O'Sullivan O."/>
            <person name="Ritari J."/>
            <person name="Douillard F.P."/>
            <person name="Paul Ross R."/>
            <person name="Yang R."/>
            <person name="Briner A.E."/>
            <person name="Felis G.E."/>
            <person name="de Vos W.M."/>
            <person name="Barrangou R."/>
            <person name="Klaenhammer T.R."/>
            <person name="Caufield P.W."/>
            <person name="Cui Y."/>
            <person name="Zhang H."/>
            <person name="O'Toole P.W."/>
        </authorList>
    </citation>
    <scope>NUCLEOTIDE SEQUENCE [LARGE SCALE GENOMIC DNA]</scope>
    <source>
        <strain evidence="2 3">DSM 23927</strain>
    </source>
</reference>
<dbReference type="STRING" id="1423727.FC34_GL001341"/>
<evidence type="ECO:0000256" key="1">
    <source>
        <dbReference type="SAM" id="Phobius"/>
    </source>
</evidence>
<evidence type="ECO:0000313" key="3">
    <source>
        <dbReference type="Proteomes" id="UP000051672"/>
    </source>
</evidence>
<dbReference type="Proteomes" id="UP000051672">
    <property type="component" value="Unassembled WGS sequence"/>
</dbReference>
<keyword evidence="1" id="KW-0472">Membrane</keyword>
<keyword evidence="1" id="KW-0812">Transmembrane</keyword>
<feature type="transmembrane region" description="Helical" evidence="1">
    <location>
        <begin position="146"/>
        <end position="164"/>
    </location>
</feature>
<protein>
    <recommendedName>
        <fullName evidence="4">Integral membrane protein</fullName>
    </recommendedName>
</protein>
<organism evidence="2 3">
    <name type="scientific">Lacticaseibacillus brantae DSM 23927</name>
    <dbReference type="NCBI Taxonomy" id="1423727"/>
    <lineage>
        <taxon>Bacteria</taxon>
        <taxon>Bacillati</taxon>
        <taxon>Bacillota</taxon>
        <taxon>Bacilli</taxon>
        <taxon>Lactobacillales</taxon>
        <taxon>Lactobacillaceae</taxon>
        <taxon>Lacticaseibacillus</taxon>
    </lineage>
</organism>
<evidence type="ECO:0000313" key="2">
    <source>
        <dbReference type="EMBL" id="KRM71684.1"/>
    </source>
</evidence>
<keyword evidence="1" id="KW-1133">Transmembrane helix</keyword>